<evidence type="ECO:0000256" key="14">
    <source>
        <dbReference type="SAM" id="Phobius"/>
    </source>
</evidence>
<dbReference type="GO" id="GO:0005524">
    <property type="term" value="F:ATP binding"/>
    <property type="evidence" value="ECO:0007669"/>
    <property type="project" value="UniProtKB-KW"/>
</dbReference>
<keyword evidence="4" id="KW-1003">Cell membrane</keyword>
<dbReference type="InterPro" id="IPR050351">
    <property type="entry name" value="BphY/WalK/GraS-like"/>
</dbReference>
<dbReference type="OrthoDB" id="9813151at2"/>
<dbReference type="SUPFAM" id="SSF55874">
    <property type="entry name" value="ATPase domain of HSP90 chaperone/DNA topoisomerase II/histidine kinase"/>
    <property type="match status" value="1"/>
</dbReference>
<dbReference type="GO" id="GO:0005886">
    <property type="term" value="C:plasma membrane"/>
    <property type="evidence" value="ECO:0007669"/>
    <property type="project" value="UniProtKB-SubCell"/>
</dbReference>
<evidence type="ECO:0000259" key="15">
    <source>
        <dbReference type="PROSITE" id="PS50109"/>
    </source>
</evidence>
<evidence type="ECO:0000256" key="7">
    <source>
        <dbReference type="ARBA" id="ARBA00022741"/>
    </source>
</evidence>
<evidence type="ECO:0000256" key="9">
    <source>
        <dbReference type="ARBA" id="ARBA00022840"/>
    </source>
</evidence>
<evidence type="ECO:0000256" key="8">
    <source>
        <dbReference type="ARBA" id="ARBA00022777"/>
    </source>
</evidence>
<evidence type="ECO:0000256" key="6">
    <source>
        <dbReference type="ARBA" id="ARBA00022679"/>
    </source>
</evidence>
<keyword evidence="10" id="KW-0902">Two-component regulatory system</keyword>
<proteinExistence type="predicted"/>
<dbReference type="CDD" id="cd00082">
    <property type="entry name" value="HisKA"/>
    <property type="match status" value="1"/>
</dbReference>
<gene>
    <name evidence="16" type="ORF">DFJ65_3331</name>
</gene>
<feature type="region of interest" description="Disordered" evidence="13">
    <location>
        <begin position="408"/>
        <end position="430"/>
    </location>
</feature>
<evidence type="ECO:0000256" key="2">
    <source>
        <dbReference type="ARBA" id="ARBA00004236"/>
    </source>
</evidence>
<dbReference type="SMART" id="SM00388">
    <property type="entry name" value="HisKA"/>
    <property type="match status" value="1"/>
</dbReference>
<dbReference type="InterPro" id="IPR003594">
    <property type="entry name" value="HATPase_dom"/>
</dbReference>
<keyword evidence="14" id="KW-0812">Transmembrane</keyword>
<organism evidence="16 17">
    <name type="scientific">Calidifontibacter indicus</name>
    <dbReference type="NCBI Taxonomy" id="419650"/>
    <lineage>
        <taxon>Bacteria</taxon>
        <taxon>Bacillati</taxon>
        <taxon>Actinomycetota</taxon>
        <taxon>Actinomycetes</taxon>
        <taxon>Micrococcales</taxon>
        <taxon>Dermacoccaceae</taxon>
        <taxon>Calidifontibacter</taxon>
    </lineage>
</organism>
<evidence type="ECO:0000256" key="11">
    <source>
        <dbReference type="ARBA" id="ARBA00023136"/>
    </source>
</evidence>
<evidence type="ECO:0000256" key="1">
    <source>
        <dbReference type="ARBA" id="ARBA00000085"/>
    </source>
</evidence>
<evidence type="ECO:0000256" key="4">
    <source>
        <dbReference type="ARBA" id="ARBA00022475"/>
    </source>
</evidence>
<evidence type="ECO:0000256" key="13">
    <source>
        <dbReference type="SAM" id="MobiDB-lite"/>
    </source>
</evidence>
<dbReference type="Gene3D" id="3.30.565.10">
    <property type="entry name" value="Histidine kinase-like ATPase, C-terminal domain"/>
    <property type="match status" value="1"/>
</dbReference>
<keyword evidence="7" id="KW-0547">Nucleotide-binding</keyword>
<dbReference type="EMBL" id="QTUA01000001">
    <property type="protein sequence ID" value="REF32225.1"/>
    <property type="molecule type" value="Genomic_DNA"/>
</dbReference>
<comment type="catalytic activity">
    <reaction evidence="1">
        <text>ATP + protein L-histidine = ADP + protein N-phospho-L-histidine.</text>
        <dbReference type="EC" id="2.7.13.3"/>
    </reaction>
</comment>
<dbReference type="InterPro" id="IPR004358">
    <property type="entry name" value="Sig_transdc_His_kin-like_C"/>
</dbReference>
<dbReference type="PROSITE" id="PS50109">
    <property type="entry name" value="HIS_KIN"/>
    <property type="match status" value="1"/>
</dbReference>
<keyword evidence="9" id="KW-0067">ATP-binding</keyword>
<dbReference type="SUPFAM" id="SSF47384">
    <property type="entry name" value="Homodimeric domain of signal transducing histidine kinase"/>
    <property type="match status" value="1"/>
</dbReference>
<dbReference type="Proteomes" id="UP000256253">
    <property type="component" value="Unassembled WGS sequence"/>
</dbReference>
<dbReference type="PANTHER" id="PTHR45453">
    <property type="entry name" value="PHOSPHATE REGULON SENSOR PROTEIN PHOR"/>
    <property type="match status" value="1"/>
</dbReference>
<dbReference type="GO" id="GO:0004721">
    <property type="term" value="F:phosphoprotein phosphatase activity"/>
    <property type="evidence" value="ECO:0007669"/>
    <property type="project" value="TreeGrafter"/>
</dbReference>
<reference evidence="16 17" key="1">
    <citation type="submission" date="2018-08" db="EMBL/GenBank/DDBJ databases">
        <title>Sequencing the genomes of 1000 actinobacteria strains.</title>
        <authorList>
            <person name="Klenk H.-P."/>
        </authorList>
    </citation>
    <scope>NUCLEOTIDE SEQUENCE [LARGE SCALE GENOMIC DNA]</scope>
    <source>
        <strain evidence="16 17">DSM 22967</strain>
    </source>
</reference>
<sequence length="430" mass="45792">MNTFEREGERQIDRSRTPVAAGSPGAAGLCDPRTLSRVLEVVIAVAALVVGLVAGWAIGRVARSATPTQPAVSAVATPEPIGAQAAEILDALRSISLVVDASDRVVRSSPSASALGLVRGPEMVHDELRTLVRTARRDQDLHEVELELTRGFNGAGRLVLGVRVTPLSGGHVLALIDDRSQLRRVEETRRDFVVNVSHELKTPVAGLSLLAEAVVDASDDPDAVRRFAGRMGTETARLNQLVQEIVELSRLQVAETLDAPERVDVRACALDAVEHLRLVADDRNISITTDDDGSPAEVFGDANLVTTAIRNLVENAVNYSADDTRVTVTVKGSADLVTVAVKDQGSGIPAAELDRVFERFYRVDAARSRRTGGTGLGLAIVKHVCANHGGEVTVWSEEGHGSTFTIRLPAAQPQNPTPGEPAEPVRKVTT</sequence>
<keyword evidence="17" id="KW-1185">Reference proteome</keyword>
<dbReference type="Gene3D" id="1.10.287.130">
    <property type="match status" value="1"/>
</dbReference>
<dbReference type="EC" id="2.7.13.3" evidence="3"/>
<dbReference type="SMART" id="SM00387">
    <property type="entry name" value="HATPase_c"/>
    <property type="match status" value="1"/>
</dbReference>
<dbReference type="Pfam" id="PF02518">
    <property type="entry name" value="HATPase_c"/>
    <property type="match status" value="1"/>
</dbReference>
<dbReference type="InterPro" id="IPR003661">
    <property type="entry name" value="HisK_dim/P_dom"/>
</dbReference>
<name>A0A3D9V025_9MICO</name>
<dbReference type="InterPro" id="IPR005467">
    <property type="entry name" value="His_kinase_dom"/>
</dbReference>
<evidence type="ECO:0000313" key="17">
    <source>
        <dbReference type="Proteomes" id="UP000256253"/>
    </source>
</evidence>
<evidence type="ECO:0000256" key="12">
    <source>
        <dbReference type="ARBA" id="ARBA00039401"/>
    </source>
</evidence>
<keyword evidence="14" id="KW-1133">Transmembrane helix</keyword>
<feature type="transmembrane region" description="Helical" evidence="14">
    <location>
        <begin position="38"/>
        <end position="59"/>
    </location>
</feature>
<comment type="subcellular location">
    <subcellularLocation>
        <location evidence="2">Cell membrane</location>
    </subcellularLocation>
</comment>
<evidence type="ECO:0000256" key="5">
    <source>
        <dbReference type="ARBA" id="ARBA00022553"/>
    </source>
</evidence>
<keyword evidence="11 14" id="KW-0472">Membrane</keyword>
<dbReference type="PRINTS" id="PR00344">
    <property type="entry name" value="BCTRLSENSOR"/>
</dbReference>
<keyword evidence="5" id="KW-0597">Phosphoprotein</keyword>
<feature type="compositionally biased region" description="Basic and acidic residues" evidence="13">
    <location>
        <begin position="1"/>
        <end position="16"/>
    </location>
</feature>
<dbReference type="GO" id="GO:0016036">
    <property type="term" value="P:cellular response to phosphate starvation"/>
    <property type="evidence" value="ECO:0007669"/>
    <property type="project" value="TreeGrafter"/>
</dbReference>
<dbReference type="AlphaFoldDB" id="A0A3D9V025"/>
<dbReference type="FunFam" id="1.10.287.130:FF:000008">
    <property type="entry name" value="Two-component sensor histidine kinase"/>
    <property type="match status" value="1"/>
</dbReference>
<evidence type="ECO:0000313" key="16">
    <source>
        <dbReference type="EMBL" id="REF32225.1"/>
    </source>
</evidence>
<evidence type="ECO:0000256" key="3">
    <source>
        <dbReference type="ARBA" id="ARBA00012438"/>
    </source>
</evidence>
<feature type="region of interest" description="Disordered" evidence="13">
    <location>
        <begin position="1"/>
        <end position="26"/>
    </location>
</feature>
<keyword evidence="6" id="KW-0808">Transferase</keyword>
<dbReference type="Pfam" id="PF00512">
    <property type="entry name" value="HisKA"/>
    <property type="match status" value="1"/>
</dbReference>
<dbReference type="InterPro" id="IPR036890">
    <property type="entry name" value="HATPase_C_sf"/>
</dbReference>
<comment type="caution">
    <text evidence="16">The sequence shown here is derived from an EMBL/GenBank/DDBJ whole genome shotgun (WGS) entry which is preliminary data.</text>
</comment>
<dbReference type="GO" id="GO:0000155">
    <property type="term" value="F:phosphorelay sensor kinase activity"/>
    <property type="evidence" value="ECO:0007669"/>
    <property type="project" value="InterPro"/>
</dbReference>
<dbReference type="PANTHER" id="PTHR45453:SF1">
    <property type="entry name" value="PHOSPHATE REGULON SENSOR PROTEIN PHOR"/>
    <property type="match status" value="1"/>
</dbReference>
<feature type="domain" description="Histidine kinase" evidence="15">
    <location>
        <begin position="195"/>
        <end position="412"/>
    </location>
</feature>
<evidence type="ECO:0000256" key="10">
    <source>
        <dbReference type="ARBA" id="ARBA00023012"/>
    </source>
</evidence>
<protein>
    <recommendedName>
        <fullName evidence="12">Sensor-like histidine kinase SenX3</fullName>
        <ecNumber evidence="3">2.7.13.3</ecNumber>
    </recommendedName>
</protein>
<dbReference type="InterPro" id="IPR036097">
    <property type="entry name" value="HisK_dim/P_sf"/>
</dbReference>
<dbReference type="CDD" id="cd00075">
    <property type="entry name" value="HATPase"/>
    <property type="match status" value="1"/>
</dbReference>
<accession>A0A3D9V025</accession>
<dbReference type="FunFam" id="3.30.565.10:FF:000006">
    <property type="entry name" value="Sensor histidine kinase WalK"/>
    <property type="match status" value="1"/>
</dbReference>
<keyword evidence="8 16" id="KW-0418">Kinase</keyword>